<sequence>MDPQLIHNLPAYFPIMIKRLLQTWIWMLLLAIIIPVKTYSQTAPSFFVLEDTSRNLTATQAWAAYKSGQFKPLPGAFINPGFTSSDYWVVLQMPGITASNDSVLVVDNAHINELLWYSVQHDSLILQSTTGDFHPFSQRPIIHNTFAFPLQPATGLYLLKIDKHFESLQAPMFLVSRETLATQAAQEALVNGLLTGILLLIVLFGVFLFITTKDKVYGWYAIYVCIMMLWILSNKGIGFRYLWPNSEFFPSRSRAVFAIFNIIFSIQFLQSFLQQSRSSKFFKPLKVLQFASIAVVLVMLAPIDYTAFGMYSSYVQRSMSVFTLIMVVLAMGSLIERIIQGYKPALFYLVANVVLLVFATMESLYHLGKVSLPFLLAHFGVFIGCVIEMVIIMFGLTTRFNSYRRERENLLVQMNEQQKALTETIITVQEKERKELADQLHDEIGSMLSLASLNLSAVQESKQLNVLEKNEKLVSTAGIVQQITKTIRNISHQLTPVAIEKYGFKHAVEDWVMMANASGKINIELVIVGFEKHQYSTNFQHTIYRIIQELLQNIFKHAAAENVILQLIEHEDLITIMVEDNGVGIDQTQRKQSGPGFLRSIYAKVNYLQGTMEAESSEGQGTLINIEIPIHHS</sequence>
<dbReference type="Pfam" id="PF02518">
    <property type="entry name" value="HATPase_c"/>
    <property type="match status" value="1"/>
</dbReference>
<keyword evidence="7" id="KW-0067">ATP-binding</keyword>
<accession>A0A327QAB4</accession>
<reference evidence="11 12" key="1">
    <citation type="submission" date="2018-06" db="EMBL/GenBank/DDBJ databases">
        <title>Genomic Encyclopedia of Archaeal and Bacterial Type Strains, Phase II (KMG-II): from individual species to whole genera.</title>
        <authorList>
            <person name="Goeker M."/>
        </authorList>
    </citation>
    <scope>NUCLEOTIDE SEQUENCE [LARGE SCALE GENOMIC DNA]</scope>
    <source>
        <strain evidence="11 12">DSM 23857</strain>
    </source>
</reference>
<feature type="transmembrane region" description="Helical" evidence="9">
    <location>
        <begin position="285"/>
        <end position="308"/>
    </location>
</feature>
<feature type="transmembrane region" description="Helical" evidence="9">
    <location>
        <begin position="217"/>
        <end position="233"/>
    </location>
</feature>
<keyword evidence="9" id="KW-0472">Membrane</keyword>
<keyword evidence="6 11" id="KW-0418">Kinase</keyword>
<gene>
    <name evidence="11" type="ORF">LX64_04731</name>
</gene>
<dbReference type="InterPro" id="IPR003594">
    <property type="entry name" value="HATPase_dom"/>
</dbReference>
<evidence type="ECO:0000256" key="6">
    <source>
        <dbReference type="ARBA" id="ARBA00022777"/>
    </source>
</evidence>
<comment type="caution">
    <text evidence="11">The sequence shown here is derived from an EMBL/GenBank/DDBJ whole genome shotgun (WGS) entry which is preliminary data.</text>
</comment>
<keyword evidence="12" id="KW-1185">Reference proteome</keyword>
<feature type="transmembrane region" description="Helical" evidence="9">
    <location>
        <begin position="346"/>
        <end position="368"/>
    </location>
</feature>
<dbReference type="SMART" id="SM00387">
    <property type="entry name" value="HATPase_c"/>
    <property type="match status" value="1"/>
</dbReference>
<feature type="transmembrane region" description="Helical" evidence="9">
    <location>
        <begin position="188"/>
        <end position="210"/>
    </location>
</feature>
<dbReference type="PANTHER" id="PTHR24421">
    <property type="entry name" value="NITRATE/NITRITE SENSOR PROTEIN NARX-RELATED"/>
    <property type="match status" value="1"/>
</dbReference>
<keyword evidence="9" id="KW-1133">Transmembrane helix</keyword>
<dbReference type="InterPro" id="IPR050482">
    <property type="entry name" value="Sensor_HK_TwoCompSys"/>
</dbReference>
<dbReference type="PANTHER" id="PTHR24421:SF10">
    <property type="entry name" value="NITRATE_NITRITE SENSOR PROTEIN NARQ"/>
    <property type="match status" value="1"/>
</dbReference>
<evidence type="ECO:0000256" key="2">
    <source>
        <dbReference type="ARBA" id="ARBA00012438"/>
    </source>
</evidence>
<evidence type="ECO:0000313" key="12">
    <source>
        <dbReference type="Proteomes" id="UP000249547"/>
    </source>
</evidence>
<evidence type="ECO:0000256" key="4">
    <source>
        <dbReference type="ARBA" id="ARBA00022679"/>
    </source>
</evidence>
<evidence type="ECO:0000256" key="3">
    <source>
        <dbReference type="ARBA" id="ARBA00022553"/>
    </source>
</evidence>
<dbReference type="Pfam" id="PF07695">
    <property type="entry name" value="7TMR-DISM_7TM"/>
    <property type="match status" value="1"/>
</dbReference>
<keyword evidence="9" id="KW-0812">Transmembrane</keyword>
<dbReference type="Pfam" id="PF07696">
    <property type="entry name" value="7TMR-DISMED2"/>
    <property type="match status" value="1"/>
</dbReference>
<feature type="transmembrane region" description="Helical" evidence="9">
    <location>
        <begin position="314"/>
        <end position="334"/>
    </location>
</feature>
<dbReference type="Pfam" id="PF07730">
    <property type="entry name" value="HisKA_3"/>
    <property type="match status" value="1"/>
</dbReference>
<feature type="transmembrane region" description="Helical" evidence="9">
    <location>
        <begin position="374"/>
        <end position="397"/>
    </location>
</feature>
<feature type="transmembrane region" description="Helical" evidence="9">
    <location>
        <begin position="20"/>
        <end position="39"/>
    </location>
</feature>
<dbReference type="InterPro" id="IPR011622">
    <property type="entry name" value="7TMR_DISM_rcpt_extracell_dom2"/>
</dbReference>
<keyword evidence="3" id="KW-0597">Phosphoprotein</keyword>
<keyword evidence="5" id="KW-0547">Nucleotide-binding</keyword>
<protein>
    <recommendedName>
        <fullName evidence="2">histidine kinase</fullName>
        <ecNumber evidence="2">2.7.13.3</ecNumber>
    </recommendedName>
</protein>
<dbReference type="Proteomes" id="UP000249547">
    <property type="component" value="Unassembled WGS sequence"/>
</dbReference>
<evidence type="ECO:0000256" key="7">
    <source>
        <dbReference type="ARBA" id="ARBA00022840"/>
    </source>
</evidence>
<dbReference type="CDD" id="cd16917">
    <property type="entry name" value="HATPase_UhpB-NarQ-NarX-like"/>
    <property type="match status" value="1"/>
</dbReference>
<dbReference type="GO" id="GO:0016020">
    <property type="term" value="C:membrane"/>
    <property type="evidence" value="ECO:0007669"/>
    <property type="project" value="InterPro"/>
</dbReference>
<dbReference type="InterPro" id="IPR011623">
    <property type="entry name" value="7TMR_DISM_rcpt_extracell_dom1"/>
</dbReference>
<dbReference type="SUPFAM" id="SSF55874">
    <property type="entry name" value="ATPase domain of HSP90 chaperone/DNA topoisomerase II/histidine kinase"/>
    <property type="match status" value="1"/>
</dbReference>
<organism evidence="11 12">
    <name type="scientific">Chitinophaga skermanii</name>
    <dbReference type="NCBI Taxonomy" id="331697"/>
    <lineage>
        <taxon>Bacteria</taxon>
        <taxon>Pseudomonadati</taxon>
        <taxon>Bacteroidota</taxon>
        <taxon>Chitinophagia</taxon>
        <taxon>Chitinophagales</taxon>
        <taxon>Chitinophagaceae</taxon>
        <taxon>Chitinophaga</taxon>
    </lineage>
</organism>
<dbReference type="InterPro" id="IPR005467">
    <property type="entry name" value="His_kinase_dom"/>
</dbReference>
<dbReference type="InterPro" id="IPR036890">
    <property type="entry name" value="HATPase_C_sf"/>
</dbReference>
<feature type="transmembrane region" description="Helical" evidence="9">
    <location>
        <begin position="253"/>
        <end position="273"/>
    </location>
</feature>
<name>A0A327QAB4_9BACT</name>
<dbReference type="EC" id="2.7.13.3" evidence="2"/>
<dbReference type="GO" id="GO:0005524">
    <property type="term" value="F:ATP binding"/>
    <property type="evidence" value="ECO:0007669"/>
    <property type="project" value="UniProtKB-KW"/>
</dbReference>
<evidence type="ECO:0000256" key="5">
    <source>
        <dbReference type="ARBA" id="ARBA00022741"/>
    </source>
</evidence>
<dbReference type="InterPro" id="IPR011712">
    <property type="entry name" value="Sig_transdc_His_kin_sub3_dim/P"/>
</dbReference>
<dbReference type="Gene3D" id="1.20.5.1930">
    <property type="match status" value="1"/>
</dbReference>
<keyword evidence="4" id="KW-0808">Transferase</keyword>
<evidence type="ECO:0000313" key="11">
    <source>
        <dbReference type="EMBL" id="RAI98746.1"/>
    </source>
</evidence>
<feature type="domain" description="Histidine kinase" evidence="10">
    <location>
        <begin position="435"/>
        <end position="632"/>
    </location>
</feature>
<evidence type="ECO:0000256" key="8">
    <source>
        <dbReference type="ARBA" id="ARBA00023012"/>
    </source>
</evidence>
<dbReference type="Gene3D" id="2.60.40.2380">
    <property type="match status" value="1"/>
</dbReference>
<comment type="catalytic activity">
    <reaction evidence="1">
        <text>ATP + protein L-histidine = ADP + protein N-phospho-L-histidine.</text>
        <dbReference type="EC" id="2.7.13.3"/>
    </reaction>
</comment>
<dbReference type="AlphaFoldDB" id="A0A327QAB4"/>
<evidence type="ECO:0000256" key="9">
    <source>
        <dbReference type="SAM" id="Phobius"/>
    </source>
</evidence>
<evidence type="ECO:0000259" key="10">
    <source>
        <dbReference type="PROSITE" id="PS50109"/>
    </source>
</evidence>
<evidence type="ECO:0000256" key="1">
    <source>
        <dbReference type="ARBA" id="ARBA00000085"/>
    </source>
</evidence>
<dbReference type="EMBL" id="QLLL01000011">
    <property type="protein sequence ID" value="RAI98746.1"/>
    <property type="molecule type" value="Genomic_DNA"/>
</dbReference>
<dbReference type="PROSITE" id="PS50109">
    <property type="entry name" value="HIS_KIN"/>
    <property type="match status" value="1"/>
</dbReference>
<keyword evidence="8" id="KW-0902">Two-component regulatory system</keyword>
<dbReference type="GO" id="GO:0000155">
    <property type="term" value="F:phosphorelay sensor kinase activity"/>
    <property type="evidence" value="ECO:0007669"/>
    <property type="project" value="InterPro"/>
</dbReference>
<proteinExistence type="predicted"/>
<dbReference type="GO" id="GO:0046983">
    <property type="term" value="F:protein dimerization activity"/>
    <property type="evidence" value="ECO:0007669"/>
    <property type="project" value="InterPro"/>
</dbReference>
<dbReference type="Gene3D" id="3.30.565.10">
    <property type="entry name" value="Histidine kinase-like ATPase, C-terminal domain"/>
    <property type="match status" value="1"/>
</dbReference>